<evidence type="ECO:0000256" key="1">
    <source>
        <dbReference type="SAM" id="MobiDB-lite"/>
    </source>
</evidence>
<feature type="compositionally biased region" description="Basic and acidic residues" evidence="1">
    <location>
        <begin position="7"/>
        <end position="26"/>
    </location>
</feature>
<organism evidence="2 3">
    <name type="scientific">Massarina eburnea CBS 473.64</name>
    <dbReference type="NCBI Taxonomy" id="1395130"/>
    <lineage>
        <taxon>Eukaryota</taxon>
        <taxon>Fungi</taxon>
        <taxon>Dikarya</taxon>
        <taxon>Ascomycota</taxon>
        <taxon>Pezizomycotina</taxon>
        <taxon>Dothideomycetes</taxon>
        <taxon>Pleosporomycetidae</taxon>
        <taxon>Pleosporales</taxon>
        <taxon>Massarineae</taxon>
        <taxon>Massarinaceae</taxon>
        <taxon>Massarina</taxon>
    </lineage>
</organism>
<dbReference type="AlphaFoldDB" id="A0A6A6RGD8"/>
<proteinExistence type="predicted"/>
<feature type="compositionally biased region" description="Polar residues" evidence="1">
    <location>
        <begin position="27"/>
        <end position="46"/>
    </location>
</feature>
<name>A0A6A6RGD8_9PLEO</name>
<gene>
    <name evidence="2" type="ORF">P280DRAFT_524245</name>
</gene>
<feature type="region of interest" description="Disordered" evidence="1">
    <location>
        <begin position="282"/>
        <end position="309"/>
    </location>
</feature>
<dbReference type="EMBL" id="MU006842">
    <property type="protein sequence ID" value="KAF2634282.1"/>
    <property type="molecule type" value="Genomic_DNA"/>
</dbReference>
<evidence type="ECO:0000313" key="2">
    <source>
        <dbReference type="EMBL" id="KAF2634282.1"/>
    </source>
</evidence>
<keyword evidence="3" id="KW-1185">Reference proteome</keyword>
<feature type="compositionally biased region" description="Acidic residues" evidence="1">
    <location>
        <begin position="293"/>
        <end position="309"/>
    </location>
</feature>
<feature type="region of interest" description="Disordered" evidence="1">
    <location>
        <begin position="1"/>
        <end position="47"/>
    </location>
</feature>
<accession>A0A6A6RGD8</accession>
<sequence>MPPKMTKRPDDHDYRPSDRHTARDNRAPNSRNNRGAFNTTGNSPTMTPLEYRSYRQPMEQFEYSHATMKPGLFASQLSYAKDGFVCRRDAELTPNNLPAPVFGTLGDGMTEVIHLPKALKIGKSSNGTGSILGFLMEGWVIWLLFDRNIDTLLASWKAANGKLITADDSDITHGKGKGKTKQTVAPVGLFTHYGTIDHGKPGRGVVSGNPVHRRWYTPLSKSRQGGKSWPRSRFRNLKDWNAHFDVLKQKWMDFQEAGYDIEDFGYSESDFDKRVVADAYPGRYEREAREEKEDQDEEEEDFDTDDEEP</sequence>
<feature type="compositionally biased region" description="Basic and acidic residues" evidence="1">
    <location>
        <begin position="283"/>
        <end position="292"/>
    </location>
</feature>
<evidence type="ECO:0000313" key="3">
    <source>
        <dbReference type="Proteomes" id="UP000799753"/>
    </source>
</evidence>
<protein>
    <submittedName>
        <fullName evidence="2">Uncharacterized protein</fullName>
    </submittedName>
</protein>
<dbReference type="Proteomes" id="UP000799753">
    <property type="component" value="Unassembled WGS sequence"/>
</dbReference>
<reference evidence="2" key="1">
    <citation type="journal article" date="2020" name="Stud. Mycol.">
        <title>101 Dothideomycetes genomes: a test case for predicting lifestyles and emergence of pathogens.</title>
        <authorList>
            <person name="Haridas S."/>
            <person name="Albert R."/>
            <person name="Binder M."/>
            <person name="Bloem J."/>
            <person name="Labutti K."/>
            <person name="Salamov A."/>
            <person name="Andreopoulos B."/>
            <person name="Baker S."/>
            <person name="Barry K."/>
            <person name="Bills G."/>
            <person name="Bluhm B."/>
            <person name="Cannon C."/>
            <person name="Castanera R."/>
            <person name="Culley D."/>
            <person name="Daum C."/>
            <person name="Ezra D."/>
            <person name="Gonzalez J."/>
            <person name="Henrissat B."/>
            <person name="Kuo A."/>
            <person name="Liang C."/>
            <person name="Lipzen A."/>
            <person name="Lutzoni F."/>
            <person name="Magnuson J."/>
            <person name="Mondo S."/>
            <person name="Nolan M."/>
            <person name="Ohm R."/>
            <person name="Pangilinan J."/>
            <person name="Park H.-J."/>
            <person name="Ramirez L."/>
            <person name="Alfaro M."/>
            <person name="Sun H."/>
            <person name="Tritt A."/>
            <person name="Yoshinaga Y."/>
            <person name="Zwiers L.-H."/>
            <person name="Turgeon B."/>
            <person name="Goodwin S."/>
            <person name="Spatafora J."/>
            <person name="Crous P."/>
            <person name="Grigoriev I."/>
        </authorList>
    </citation>
    <scope>NUCLEOTIDE SEQUENCE</scope>
    <source>
        <strain evidence="2">CBS 473.64</strain>
    </source>
</reference>